<reference evidence="1" key="1">
    <citation type="submission" date="2022-12" db="EMBL/GenBank/DDBJ databases">
        <title>Draft genome assemblies for two species of Escallonia (Escalloniales).</title>
        <authorList>
            <person name="Chanderbali A."/>
            <person name="Dervinis C."/>
            <person name="Anghel I."/>
            <person name="Soltis D."/>
            <person name="Soltis P."/>
            <person name="Zapata F."/>
        </authorList>
    </citation>
    <scope>NUCLEOTIDE SEQUENCE</scope>
    <source>
        <strain evidence="1">UCBG64.0493</strain>
        <tissue evidence="1">Leaf</tissue>
    </source>
</reference>
<dbReference type="Pfam" id="PF09713">
    <property type="entry name" value="A_thal_3526"/>
    <property type="match status" value="2"/>
</dbReference>
<gene>
    <name evidence="1" type="ORF">RJ639_022167</name>
</gene>
<keyword evidence="2" id="KW-1185">Reference proteome</keyword>
<accession>A0AA88V3A6</accession>
<name>A0AA88V3A6_9ASTE</name>
<feature type="non-terminal residue" evidence="1">
    <location>
        <position position="1"/>
    </location>
</feature>
<dbReference type="NCBIfam" id="TIGR01589">
    <property type="entry name" value="A_thal_3526"/>
    <property type="match status" value="1"/>
</dbReference>
<dbReference type="PANTHER" id="PTHR31871">
    <property type="entry name" value="OS02G0137100 PROTEIN"/>
    <property type="match status" value="1"/>
</dbReference>
<dbReference type="EMBL" id="JAVXUP010002873">
    <property type="protein sequence ID" value="KAK3000987.1"/>
    <property type="molecule type" value="Genomic_DNA"/>
</dbReference>
<dbReference type="Proteomes" id="UP001188597">
    <property type="component" value="Unassembled WGS sequence"/>
</dbReference>
<evidence type="ECO:0000313" key="2">
    <source>
        <dbReference type="Proteomes" id="UP001188597"/>
    </source>
</evidence>
<sequence length="160" mass="19103">TYFHCRNVSTDILILSDLKCQVQNLIERCLQLYMSQKEVVNTLLQQAKIEPGFTELGKFYLLLHPFSMAQFYHLSFRLVLHYRVPCIYVWQKLEEENQDFFKAYHLRLIVKEQISKFNRLLERQFELMQQICPTGVTSISMPNGSHIPPKYVRVDNTQHY</sequence>
<proteinExistence type="predicted"/>
<protein>
    <submittedName>
        <fullName evidence="1">Uncharacterized protein</fullName>
    </submittedName>
</protein>
<organism evidence="1 2">
    <name type="scientific">Escallonia herrerae</name>
    <dbReference type="NCBI Taxonomy" id="1293975"/>
    <lineage>
        <taxon>Eukaryota</taxon>
        <taxon>Viridiplantae</taxon>
        <taxon>Streptophyta</taxon>
        <taxon>Embryophyta</taxon>
        <taxon>Tracheophyta</taxon>
        <taxon>Spermatophyta</taxon>
        <taxon>Magnoliopsida</taxon>
        <taxon>eudicotyledons</taxon>
        <taxon>Gunneridae</taxon>
        <taxon>Pentapetalae</taxon>
        <taxon>asterids</taxon>
        <taxon>campanulids</taxon>
        <taxon>Escalloniales</taxon>
        <taxon>Escalloniaceae</taxon>
        <taxon>Escallonia</taxon>
    </lineage>
</organism>
<dbReference type="InterPro" id="IPR006476">
    <property type="entry name" value="CHP01589_pln"/>
</dbReference>
<evidence type="ECO:0000313" key="1">
    <source>
        <dbReference type="EMBL" id="KAK3000987.1"/>
    </source>
</evidence>
<dbReference type="AlphaFoldDB" id="A0AA88V3A6"/>
<comment type="caution">
    <text evidence="1">The sequence shown here is derived from an EMBL/GenBank/DDBJ whole genome shotgun (WGS) entry which is preliminary data.</text>
</comment>
<dbReference type="PANTHER" id="PTHR31871:SF1">
    <property type="entry name" value="HISTIDINE-TRNA LIGASE"/>
    <property type="match status" value="1"/>
</dbReference>